<name>K1RP31_9ZZZZ</name>
<dbReference type="SUPFAM" id="SSF55821">
    <property type="entry name" value="YrdC/RibB"/>
    <property type="match status" value="1"/>
</dbReference>
<sequence length="46" mass="5192">AVLCELTLPDGSMARRPEVEAFARENNYPVVSVADIVRYRLLKEEA</sequence>
<protein>
    <submittedName>
        <fullName evidence="1">3,4-dihydroxy-2-butanone 4-phosphate synthase</fullName>
    </submittedName>
</protein>
<dbReference type="UniPathway" id="UPA00275"/>
<dbReference type="GO" id="GO:0008686">
    <property type="term" value="F:3,4-dihydroxy-2-butanone-4-phosphate synthase activity"/>
    <property type="evidence" value="ECO:0007669"/>
    <property type="project" value="InterPro"/>
</dbReference>
<reference evidence="1" key="1">
    <citation type="journal article" date="2013" name="Environ. Microbiol.">
        <title>Microbiota from the distal guts of lean and obese adolescents exhibit partial functional redundancy besides clear differences in community structure.</title>
        <authorList>
            <person name="Ferrer M."/>
            <person name="Ruiz A."/>
            <person name="Lanza F."/>
            <person name="Haange S.B."/>
            <person name="Oberbach A."/>
            <person name="Till H."/>
            <person name="Bargiela R."/>
            <person name="Campoy C."/>
            <person name="Segura M.T."/>
            <person name="Richter M."/>
            <person name="von Bergen M."/>
            <person name="Seifert J."/>
            <person name="Suarez A."/>
        </authorList>
    </citation>
    <scope>NUCLEOTIDE SEQUENCE</scope>
</reference>
<evidence type="ECO:0000313" key="1">
    <source>
        <dbReference type="EMBL" id="EKC50377.1"/>
    </source>
</evidence>
<dbReference type="AlphaFoldDB" id="K1RP31"/>
<comment type="caution">
    <text evidence="1">The sequence shown here is derived from an EMBL/GenBank/DDBJ whole genome shotgun (WGS) entry which is preliminary data.</text>
</comment>
<dbReference type="InterPro" id="IPR017945">
    <property type="entry name" value="DHBP_synth_RibB-like_a/b_dom"/>
</dbReference>
<dbReference type="Gene3D" id="3.90.870.10">
    <property type="entry name" value="DHBP synthase"/>
    <property type="match status" value="1"/>
</dbReference>
<gene>
    <name evidence="1" type="ORF">OBE_14164</name>
</gene>
<dbReference type="InterPro" id="IPR000422">
    <property type="entry name" value="DHBP_synthase_RibB"/>
</dbReference>
<organism evidence="1">
    <name type="scientific">human gut metagenome</name>
    <dbReference type="NCBI Taxonomy" id="408170"/>
    <lineage>
        <taxon>unclassified sequences</taxon>
        <taxon>metagenomes</taxon>
        <taxon>organismal metagenomes</taxon>
    </lineage>
</organism>
<feature type="non-terminal residue" evidence="1">
    <location>
        <position position="1"/>
    </location>
</feature>
<dbReference type="GO" id="GO:0009231">
    <property type="term" value="P:riboflavin biosynthetic process"/>
    <property type="evidence" value="ECO:0007669"/>
    <property type="project" value="UniProtKB-UniPathway"/>
</dbReference>
<proteinExistence type="predicted"/>
<dbReference type="EMBL" id="AJWZ01009758">
    <property type="protein sequence ID" value="EKC50377.1"/>
    <property type="molecule type" value="Genomic_DNA"/>
</dbReference>
<accession>K1RP31</accession>
<dbReference type="Pfam" id="PF00926">
    <property type="entry name" value="DHBP_synthase"/>
    <property type="match status" value="1"/>
</dbReference>